<dbReference type="AlphaFoldDB" id="A0A9P3PQG9"/>
<proteinExistence type="predicted"/>
<feature type="region of interest" description="Disordered" evidence="1">
    <location>
        <begin position="1"/>
        <end position="25"/>
    </location>
</feature>
<evidence type="ECO:0000313" key="3">
    <source>
        <dbReference type="Proteomes" id="UP001063166"/>
    </source>
</evidence>
<gene>
    <name evidence="2" type="ORF">LshimejAT787_0800310</name>
</gene>
<evidence type="ECO:0000313" key="2">
    <source>
        <dbReference type="EMBL" id="GLB40160.1"/>
    </source>
</evidence>
<comment type="caution">
    <text evidence="2">The sequence shown here is derived from an EMBL/GenBank/DDBJ whole genome shotgun (WGS) entry which is preliminary data.</text>
</comment>
<protein>
    <submittedName>
        <fullName evidence="2">Uncharacterized protein</fullName>
    </submittedName>
</protein>
<feature type="compositionally biased region" description="Polar residues" evidence="1">
    <location>
        <begin position="13"/>
        <end position="24"/>
    </location>
</feature>
<dbReference type="EMBL" id="BRPK01000008">
    <property type="protein sequence ID" value="GLB40160.1"/>
    <property type="molecule type" value="Genomic_DNA"/>
</dbReference>
<evidence type="ECO:0000256" key="1">
    <source>
        <dbReference type="SAM" id="MobiDB-lite"/>
    </source>
</evidence>
<keyword evidence="3" id="KW-1185">Reference proteome</keyword>
<name>A0A9P3PQG9_LYOSH</name>
<accession>A0A9P3PQG9</accession>
<feature type="region of interest" description="Disordered" evidence="1">
    <location>
        <begin position="48"/>
        <end position="103"/>
    </location>
</feature>
<dbReference type="Proteomes" id="UP001063166">
    <property type="component" value="Unassembled WGS sequence"/>
</dbReference>
<sequence length="131" mass="14324">MSATSRPPAPINYSESNQTVNSSSKWHKGNLAAIVAAHQRLKDHRAIASQEKTLSCPRSRARRHQKGYTYTLNHPKGMGGSPAPRVLAPGHPDHPYPSLAEDSLTLGVPTTNARQHAHYTHPSSVTVFPYL</sequence>
<organism evidence="2 3">
    <name type="scientific">Lyophyllum shimeji</name>
    <name type="common">Hon-shimeji</name>
    <name type="synonym">Tricholoma shimeji</name>
    <dbReference type="NCBI Taxonomy" id="47721"/>
    <lineage>
        <taxon>Eukaryota</taxon>
        <taxon>Fungi</taxon>
        <taxon>Dikarya</taxon>
        <taxon>Basidiomycota</taxon>
        <taxon>Agaricomycotina</taxon>
        <taxon>Agaricomycetes</taxon>
        <taxon>Agaricomycetidae</taxon>
        <taxon>Agaricales</taxon>
        <taxon>Tricholomatineae</taxon>
        <taxon>Lyophyllaceae</taxon>
        <taxon>Lyophyllum</taxon>
    </lineage>
</organism>
<reference evidence="2" key="1">
    <citation type="submission" date="2022-07" db="EMBL/GenBank/DDBJ databases">
        <title>The genome of Lyophyllum shimeji provides insight into the initial evolution of ectomycorrhizal fungal genome.</title>
        <authorList>
            <person name="Kobayashi Y."/>
            <person name="Shibata T."/>
            <person name="Hirakawa H."/>
            <person name="Shigenobu S."/>
            <person name="Nishiyama T."/>
            <person name="Yamada A."/>
            <person name="Hasebe M."/>
            <person name="Kawaguchi M."/>
        </authorList>
    </citation>
    <scope>NUCLEOTIDE SEQUENCE</scope>
    <source>
        <strain evidence="2">AT787</strain>
    </source>
</reference>